<gene>
    <name evidence="2" type="ORF">GHNINEIG_00206</name>
</gene>
<accession>A0A4P7NZ31</accession>
<feature type="transmembrane region" description="Helical" evidence="1">
    <location>
        <begin position="37"/>
        <end position="62"/>
    </location>
</feature>
<keyword evidence="1" id="KW-0812">Transmembrane</keyword>
<dbReference type="OrthoDB" id="5673755at2"/>
<reference evidence="2 3" key="1">
    <citation type="submission" date="2018-08" db="EMBL/GenBank/DDBJ databases">
        <title>Horizontal acquisition of hydrogen conversion ability and other habitat adaptations in Hydrogenovibrio crunogenus strains.</title>
        <authorList>
            <person name="Gonnella G."/>
            <person name="Adam N."/>
            <person name="Perner M."/>
        </authorList>
    </citation>
    <scope>NUCLEOTIDE SEQUENCE [LARGE SCALE GENOMIC DNA]</scope>
    <source>
        <strain evidence="2 3">SP-41</strain>
    </source>
</reference>
<keyword evidence="3" id="KW-1185">Reference proteome</keyword>
<dbReference type="RefSeq" id="WP_135794934.1">
    <property type="nucleotide sequence ID" value="NZ_CP032096.1"/>
</dbReference>
<proteinExistence type="predicted"/>
<evidence type="ECO:0000313" key="2">
    <source>
        <dbReference type="EMBL" id="QBZ82182.1"/>
    </source>
</evidence>
<dbReference type="Proteomes" id="UP000296201">
    <property type="component" value="Chromosome"/>
</dbReference>
<dbReference type="AlphaFoldDB" id="A0A4P7NZ31"/>
<evidence type="ECO:0000313" key="3">
    <source>
        <dbReference type="Proteomes" id="UP000296201"/>
    </source>
</evidence>
<evidence type="ECO:0000256" key="1">
    <source>
        <dbReference type="SAM" id="Phobius"/>
    </source>
</evidence>
<protein>
    <submittedName>
        <fullName evidence="2">Uncharacterized protein</fullName>
    </submittedName>
</protein>
<name>A0A4P7NZ31_9GAMM</name>
<keyword evidence="1" id="KW-0472">Membrane</keyword>
<feature type="transmembrane region" description="Helical" evidence="1">
    <location>
        <begin position="90"/>
        <end position="109"/>
    </location>
</feature>
<keyword evidence="1" id="KW-1133">Transmembrane helix</keyword>
<organism evidence="2 3">
    <name type="scientific">Hydrogenovibrio crunogenus</name>
    <dbReference type="NCBI Taxonomy" id="39765"/>
    <lineage>
        <taxon>Bacteria</taxon>
        <taxon>Pseudomonadati</taxon>
        <taxon>Pseudomonadota</taxon>
        <taxon>Gammaproteobacteria</taxon>
        <taxon>Thiotrichales</taxon>
        <taxon>Piscirickettsiaceae</taxon>
        <taxon>Hydrogenovibrio</taxon>
    </lineage>
</organism>
<sequence length="213" mass="24448">MNELAVLIGIILFPGFISAITAEKITSHVKPWGALKYGIYSFVLGVMSYAVIQAVILIWQVIFENPVQYYYLSVWSFIFDPSLKFELADVFWATMIAIPLGILAAAIVYHKRLNRIAKFFNASFKYGDENLFSYFLSAEDTDWIYVRDKEKGLTYQGRVVSYSENESFQELVMMDVTVFGYDDSEEYYSVPKLYLSKKLGGFSIESIPNELLE</sequence>
<feature type="transmembrane region" description="Helical" evidence="1">
    <location>
        <begin position="6"/>
        <end position="25"/>
    </location>
</feature>
<dbReference type="EMBL" id="CP032096">
    <property type="protein sequence ID" value="QBZ82182.1"/>
    <property type="molecule type" value="Genomic_DNA"/>
</dbReference>